<name>A0A0S4W7V6_RALSL</name>
<dbReference type="EMBL" id="LN899826">
    <property type="protein sequence ID" value="CUV42868.1"/>
    <property type="molecule type" value="Genomic_DNA"/>
</dbReference>
<sequence>MKMGTEPHLTNTCKPDNLRRYKRRIE</sequence>
<evidence type="ECO:0000313" key="3">
    <source>
        <dbReference type="EMBL" id="CUV42868.1"/>
    </source>
</evidence>
<dbReference type="AlphaFoldDB" id="A0A0S4W7V6"/>
<protein>
    <submittedName>
        <fullName evidence="3">Uncharacterized protein</fullName>
    </submittedName>
</protein>
<organism evidence="3">
    <name type="scientific">Ralstonia solanacearum</name>
    <name type="common">Pseudomonas solanacearum</name>
    <dbReference type="NCBI Taxonomy" id="305"/>
    <lineage>
        <taxon>Bacteria</taxon>
        <taxon>Pseudomonadati</taxon>
        <taxon>Pseudomonadota</taxon>
        <taxon>Betaproteobacteria</taxon>
        <taxon>Burkholderiales</taxon>
        <taxon>Burkholderiaceae</taxon>
        <taxon>Ralstonia</taxon>
        <taxon>Ralstonia solanacearum species complex</taxon>
    </lineage>
</organism>
<reference evidence="3" key="1">
    <citation type="submission" date="2015-10" db="EMBL/GenBank/DDBJ databases">
        <authorList>
            <person name="Gilbert D.G."/>
        </authorList>
    </citation>
    <scope>NUCLEOTIDE SEQUENCE</scope>
    <source>
        <strain evidence="3">Phyl III-seqv23</strain>
    </source>
</reference>
<feature type="region of interest" description="Disordered" evidence="1">
    <location>
        <begin position="1"/>
        <end position="26"/>
    </location>
</feature>
<dbReference type="EMBL" id="LN899823">
    <property type="protein sequence ID" value="CUV24813.1"/>
    <property type="molecule type" value="Genomic_DNA"/>
</dbReference>
<proteinExistence type="predicted"/>
<gene>
    <name evidence="2" type="ORF">RUN1744_v1_750005</name>
    <name evidence="3" type="ORF">TF3108_v1_1640015</name>
</gene>
<accession>A0A0S4W7V6</accession>
<evidence type="ECO:0000256" key="1">
    <source>
        <dbReference type="SAM" id="MobiDB-lite"/>
    </source>
</evidence>
<feature type="compositionally biased region" description="Basic and acidic residues" evidence="1">
    <location>
        <begin position="16"/>
        <end position="26"/>
    </location>
</feature>
<evidence type="ECO:0000313" key="2">
    <source>
        <dbReference type="EMBL" id="CUV24813.1"/>
    </source>
</evidence>